<reference evidence="2" key="1">
    <citation type="submission" date="2023-05" db="EMBL/GenBank/DDBJ databases">
        <authorList>
            <person name="Stuckert A."/>
        </authorList>
    </citation>
    <scope>NUCLEOTIDE SEQUENCE</scope>
</reference>
<keyword evidence="1" id="KW-1133">Transmembrane helix</keyword>
<proteinExistence type="predicted"/>
<dbReference type="Proteomes" id="UP001162483">
    <property type="component" value="Unassembled WGS sequence"/>
</dbReference>
<comment type="caution">
    <text evidence="2">The sequence shown here is derived from an EMBL/GenBank/DDBJ whole genome shotgun (WGS) entry which is preliminary data.</text>
</comment>
<keyword evidence="1" id="KW-0472">Membrane</keyword>
<evidence type="ECO:0000313" key="3">
    <source>
        <dbReference type="Proteomes" id="UP001162483"/>
    </source>
</evidence>
<protein>
    <submittedName>
        <fullName evidence="2">Uncharacterized protein</fullName>
    </submittedName>
</protein>
<gene>
    <name evidence="2" type="ORF">SPARVUS_LOCUS3268552</name>
</gene>
<sequence length="98" mass="11276">NAGHRWVENRPIFQPKIKSANFRIVSGLFVRPFFGILAVFFLIGKVGKKSADFADRPIFAAIMGKSADFLPIKNLRMSSDLQEEDKKKKRKRRGRRRG</sequence>
<feature type="non-terminal residue" evidence="2">
    <location>
        <position position="1"/>
    </location>
</feature>
<dbReference type="EMBL" id="CATNWA010004943">
    <property type="protein sequence ID" value="CAI9549023.1"/>
    <property type="molecule type" value="Genomic_DNA"/>
</dbReference>
<accession>A0ABN9BN35</accession>
<evidence type="ECO:0000256" key="1">
    <source>
        <dbReference type="SAM" id="Phobius"/>
    </source>
</evidence>
<evidence type="ECO:0000313" key="2">
    <source>
        <dbReference type="EMBL" id="CAI9549023.1"/>
    </source>
</evidence>
<keyword evidence="1" id="KW-0812">Transmembrane</keyword>
<name>A0ABN9BN35_9NEOB</name>
<feature type="transmembrane region" description="Helical" evidence="1">
    <location>
        <begin position="20"/>
        <end position="43"/>
    </location>
</feature>
<organism evidence="2 3">
    <name type="scientific">Staurois parvus</name>
    <dbReference type="NCBI Taxonomy" id="386267"/>
    <lineage>
        <taxon>Eukaryota</taxon>
        <taxon>Metazoa</taxon>
        <taxon>Chordata</taxon>
        <taxon>Craniata</taxon>
        <taxon>Vertebrata</taxon>
        <taxon>Euteleostomi</taxon>
        <taxon>Amphibia</taxon>
        <taxon>Batrachia</taxon>
        <taxon>Anura</taxon>
        <taxon>Neobatrachia</taxon>
        <taxon>Ranoidea</taxon>
        <taxon>Ranidae</taxon>
        <taxon>Staurois</taxon>
    </lineage>
</organism>
<keyword evidence="3" id="KW-1185">Reference proteome</keyword>